<accession>A0A5C9A0T0</accession>
<evidence type="ECO:0000313" key="1">
    <source>
        <dbReference type="EMBL" id="TXS93207.1"/>
    </source>
</evidence>
<comment type="caution">
    <text evidence="1">The sequence shown here is derived from an EMBL/GenBank/DDBJ whole genome shotgun (WGS) entry which is preliminary data.</text>
</comment>
<dbReference type="AlphaFoldDB" id="A0A5C9A0T0"/>
<dbReference type="EMBL" id="VRYZ01000002">
    <property type="protein sequence ID" value="TXS93207.1"/>
    <property type="molecule type" value="Genomic_DNA"/>
</dbReference>
<organism evidence="1 2">
    <name type="scientific">Parahaliea aestuarii</name>
    <dbReference type="NCBI Taxonomy" id="1852021"/>
    <lineage>
        <taxon>Bacteria</taxon>
        <taxon>Pseudomonadati</taxon>
        <taxon>Pseudomonadota</taxon>
        <taxon>Gammaproteobacteria</taxon>
        <taxon>Cellvibrionales</taxon>
        <taxon>Halieaceae</taxon>
        <taxon>Parahaliea</taxon>
    </lineage>
</organism>
<proteinExistence type="predicted"/>
<keyword evidence="2" id="KW-1185">Reference proteome</keyword>
<protein>
    <recommendedName>
        <fullName evidence="3">DUF2171 domain-containing protein</fullName>
    </recommendedName>
</protein>
<dbReference type="RefSeq" id="WP_148063143.1">
    <property type="nucleotide sequence ID" value="NZ_VRYZ01000002.1"/>
</dbReference>
<sequence>MSKLEVSLDHARLVIGLQGQQLGLARTAELDPDTGVVVQLNLETRWQRIAIPWRRVTFLPERDVFQLTRSGGNGRPYSP</sequence>
<evidence type="ECO:0008006" key="3">
    <source>
        <dbReference type="Google" id="ProtNLM"/>
    </source>
</evidence>
<evidence type="ECO:0000313" key="2">
    <source>
        <dbReference type="Proteomes" id="UP000321933"/>
    </source>
</evidence>
<dbReference type="OrthoDB" id="5741538at2"/>
<gene>
    <name evidence="1" type="ORF">FVW59_05000</name>
</gene>
<reference evidence="1 2" key="1">
    <citation type="submission" date="2019-08" db="EMBL/GenBank/DDBJ databases">
        <title>Parahaliea maris sp. nov., isolated from the surface seawater.</title>
        <authorList>
            <person name="Liu Y."/>
        </authorList>
    </citation>
    <scope>NUCLEOTIDE SEQUENCE [LARGE SCALE GENOMIC DNA]</scope>
    <source>
        <strain evidence="1 2">S2-26</strain>
    </source>
</reference>
<dbReference type="Proteomes" id="UP000321933">
    <property type="component" value="Unassembled WGS sequence"/>
</dbReference>
<name>A0A5C9A0T0_9GAMM</name>